<dbReference type="AlphaFoldDB" id="A0A6J4HSV2"/>
<sequence length="84" mass="8936">DRAGVARGRRGTAVASRWRHSRARPSAVSTRAPGRGRPGRPRGCHTVRATGGQTRRRRRASTTPRRGHSSDTRGAGSGRAAAGR</sequence>
<protein>
    <submittedName>
        <fullName evidence="2">Uncharacterized protein</fullName>
    </submittedName>
</protein>
<evidence type="ECO:0000313" key="2">
    <source>
        <dbReference type="EMBL" id="CAA9231009.1"/>
    </source>
</evidence>
<feature type="non-terminal residue" evidence="2">
    <location>
        <position position="84"/>
    </location>
</feature>
<reference evidence="2" key="1">
    <citation type="submission" date="2020-02" db="EMBL/GenBank/DDBJ databases">
        <authorList>
            <person name="Meier V. D."/>
        </authorList>
    </citation>
    <scope>NUCLEOTIDE SEQUENCE</scope>
    <source>
        <strain evidence="2">AVDCRST_MAG26</strain>
    </source>
</reference>
<dbReference type="EMBL" id="CADCTK010000220">
    <property type="protein sequence ID" value="CAA9231009.1"/>
    <property type="molecule type" value="Genomic_DNA"/>
</dbReference>
<gene>
    <name evidence="2" type="ORF">AVDCRST_MAG26-966</name>
</gene>
<feature type="region of interest" description="Disordered" evidence="1">
    <location>
        <begin position="1"/>
        <end position="84"/>
    </location>
</feature>
<proteinExistence type="predicted"/>
<organism evidence="2">
    <name type="scientific">uncultured Chloroflexia bacterium</name>
    <dbReference type="NCBI Taxonomy" id="1672391"/>
    <lineage>
        <taxon>Bacteria</taxon>
        <taxon>Bacillati</taxon>
        <taxon>Chloroflexota</taxon>
        <taxon>Chloroflexia</taxon>
        <taxon>environmental samples</taxon>
    </lineage>
</organism>
<name>A0A6J4HSV2_9CHLR</name>
<evidence type="ECO:0000256" key="1">
    <source>
        <dbReference type="SAM" id="MobiDB-lite"/>
    </source>
</evidence>
<accession>A0A6J4HSV2</accession>
<feature type="non-terminal residue" evidence="2">
    <location>
        <position position="1"/>
    </location>
</feature>